<reference evidence="2" key="2">
    <citation type="journal article" date="2021" name="Genome Biol. Evol.">
        <title>Developing a high-quality reference genome for a parasitic bivalve with doubly uniparental inheritance (Bivalvia: Unionida).</title>
        <authorList>
            <person name="Smith C.H."/>
        </authorList>
    </citation>
    <scope>NUCLEOTIDE SEQUENCE</scope>
    <source>
        <strain evidence="2">CHS0354</strain>
        <tissue evidence="2">Mantle</tissue>
    </source>
</reference>
<feature type="transmembrane region" description="Helical" evidence="1">
    <location>
        <begin position="288"/>
        <end position="311"/>
    </location>
</feature>
<evidence type="ECO:0000256" key="1">
    <source>
        <dbReference type="SAM" id="Phobius"/>
    </source>
</evidence>
<proteinExistence type="predicted"/>
<evidence type="ECO:0008006" key="4">
    <source>
        <dbReference type="Google" id="ProtNLM"/>
    </source>
</evidence>
<reference evidence="2" key="3">
    <citation type="submission" date="2023-05" db="EMBL/GenBank/DDBJ databases">
        <authorList>
            <person name="Smith C.H."/>
        </authorList>
    </citation>
    <scope>NUCLEOTIDE SEQUENCE</scope>
    <source>
        <strain evidence="2">CHS0354</strain>
        <tissue evidence="2">Mantle</tissue>
    </source>
</reference>
<dbReference type="SUPFAM" id="SSF56436">
    <property type="entry name" value="C-type lectin-like"/>
    <property type="match status" value="1"/>
</dbReference>
<keyword evidence="1" id="KW-0812">Transmembrane</keyword>
<keyword evidence="1" id="KW-0472">Membrane</keyword>
<reference evidence="2" key="1">
    <citation type="journal article" date="2021" name="Genome Biol. Evol.">
        <title>A High-Quality Reference Genome for a Parasitic Bivalve with Doubly Uniparental Inheritance (Bivalvia: Unionida).</title>
        <authorList>
            <person name="Smith C.H."/>
        </authorList>
    </citation>
    <scope>NUCLEOTIDE SEQUENCE</scope>
    <source>
        <strain evidence="2">CHS0354</strain>
    </source>
</reference>
<keyword evidence="3" id="KW-1185">Reference proteome</keyword>
<dbReference type="InterPro" id="IPR016187">
    <property type="entry name" value="CTDL_fold"/>
</dbReference>
<dbReference type="AlphaFoldDB" id="A0AAE0SFX9"/>
<evidence type="ECO:0000313" key="3">
    <source>
        <dbReference type="Proteomes" id="UP001195483"/>
    </source>
</evidence>
<dbReference type="Proteomes" id="UP001195483">
    <property type="component" value="Unassembled WGS sequence"/>
</dbReference>
<sequence>MKCIEMTYQAIFTIVTVVCCSVYTASIEDTGKYNSNNQRKWNEAFKTCNEKKKRLPNVKFSGGSLQLADPIPPDQNECFWTGATYEHNTNYSNDQFPTVSCGTMTKIDSRYMFVWRSCQVYLPFRCESDANTVSDRMPPQQYLTWTDASKKCHDRGLFLASETNQEFQSLLTTAPWWVNATRLLNLSPVIAKNGDIPICFCEGMFMDLQCPDNVKTSCLPYSSLNISTTWSIQTSMQSHDTYSTKLFATVSSESGESVHEDSYVTSSTSTPFSSVNPTIMAHSENGTLVGGLTGAAVALILGFTIIMIVIIKCIRRKRKANDDLNPKTQVNATSTKNVLSQQSSSYDTILEDDCKFNDTKTGSRQIQGFLMHEHPYNVKDISMKNKDDHTFVDDNDRPLYSMVQKGHKKESNIESIKTMDDSDNKYVRIDFEERPVCEGSEHVYDKAKIHDNGRYGENDENLYNKADFTRKVVDKKGSNTYDIGHFSRIEGSCYDTTSRIDVSIDQTYDHI</sequence>
<dbReference type="EMBL" id="JAEAOA010000299">
    <property type="protein sequence ID" value="KAK3591204.1"/>
    <property type="molecule type" value="Genomic_DNA"/>
</dbReference>
<name>A0AAE0SFX9_9BIVA</name>
<protein>
    <recommendedName>
        <fullName evidence="4">C-type lectin domain-containing protein</fullName>
    </recommendedName>
</protein>
<organism evidence="2 3">
    <name type="scientific">Potamilus streckersoni</name>
    <dbReference type="NCBI Taxonomy" id="2493646"/>
    <lineage>
        <taxon>Eukaryota</taxon>
        <taxon>Metazoa</taxon>
        <taxon>Spiralia</taxon>
        <taxon>Lophotrochozoa</taxon>
        <taxon>Mollusca</taxon>
        <taxon>Bivalvia</taxon>
        <taxon>Autobranchia</taxon>
        <taxon>Heteroconchia</taxon>
        <taxon>Palaeoheterodonta</taxon>
        <taxon>Unionida</taxon>
        <taxon>Unionoidea</taxon>
        <taxon>Unionidae</taxon>
        <taxon>Ambleminae</taxon>
        <taxon>Lampsilini</taxon>
        <taxon>Potamilus</taxon>
    </lineage>
</organism>
<evidence type="ECO:0000313" key="2">
    <source>
        <dbReference type="EMBL" id="KAK3591204.1"/>
    </source>
</evidence>
<comment type="caution">
    <text evidence="2">The sequence shown here is derived from an EMBL/GenBank/DDBJ whole genome shotgun (WGS) entry which is preliminary data.</text>
</comment>
<keyword evidence="1" id="KW-1133">Transmembrane helix</keyword>
<gene>
    <name evidence="2" type="ORF">CHS0354_003833</name>
</gene>
<accession>A0AAE0SFX9</accession>